<sequence length="98" mass="10515">MERRMADKAKTRENLQKLADFVGTKTKSLGFEDGPNGEAANPGSTYAQGINAADTWTSTLADQEASSVTEPLNNLAGDFAGLYDTLNQEKDSDALKDD</sequence>
<protein>
    <submittedName>
        <fullName evidence="2">Uncharacterized protein</fullName>
    </submittedName>
</protein>
<feature type="region of interest" description="Disordered" evidence="1">
    <location>
        <begin position="26"/>
        <end position="47"/>
    </location>
</feature>
<dbReference type="EMBL" id="MSKJ01000001">
    <property type="protein sequence ID" value="OLO46288.1"/>
    <property type="molecule type" value="Genomic_DNA"/>
</dbReference>
<evidence type="ECO:0000313" key="3">
    <source>
        <dbReference type="Proteomes" id="UP000186857"/>
    </source>
</evidence>
<evidence type="ECO:0000313" key="2">
    <source>
        <dbReference type="EMBL" id="OLO46288.1"/>
    </source>
</evidence>
<organism evidence="2 3">
    <name type="scientific">Actinomyces oris</name>
    <dbReference type="NCBI Taxonomy" id="544580"/>
    <lineage>
        <taxon>Bacteria</taxon>
        <taxon>Bacillati</taxon>
        <taxon>Actinomycetota</taxon>
        <taxon>Actinomycetes</taxon>
        <taxon>Actinomycetales</taxon>
        <taxon>Actinomycetaceae</taxon>
        <taxon>Actinomyces</taxon>
    </lineage>
</organism>
<gene>
    <name evidence="2" type="ORF">BKH29_00110</name>
</gene>
<accession>A0A1Q8VDV1</accession>
<proteinExistence type="predicted"/>
<comment type="caution">
    <text evidence="2">The sequence shown here is derived from an EMBL/GenBank/DDBJ whole genome shotgun (WGS) entry which is preliminary data.</text>
</comment>
<reference evidence="2 3" key="1">
    <citation type="submission" date="2016-12" db="EMBL/GenBank/DDBJ databases">
        <title>Genomic Comparison of strains in the 'Actinomyces naeslundii' Group.</title>
        <authorList>
            <person name="Mughal S.R."/>
            <person name="Do T."/>
            <person name="Gilbert S.C."/>
            <person name="Witherden E.A."/>
            <person name="Didelot X."/>
            <person name="Beighton D."/>
        </authorList>
    </citation>
    <scope>NUCLEOTIDE SEQUENCE [LARGE SCALE GENOMIC DNA]</scope>
    <source>
        <strain evidence="2 3">CCUG 33920</strain>
    </source>
</reference>
<name>A0A1Q8VDV1_9ACTO</name>
<evidence type="ECO:0000256" key="1">
    <source>
        <dbReference type="SAM" id="MobiDB-lite"/>
    </source>
</evidence>
<dbReference type="Proteomes" id="UP000186857">
    <property type="component" value="Unassembled WGS sequence"/>
</dbReference>
<dbReference type="AlphaFoldDB" id="A0A1Q8VDV1"/>